<keyword evidence="17" id="KW-1185">Reference proteome</keyword>
<dbReference type="SUPFAM" id="SSF54211">
    <property type="entry name" value="Ribosomal protein S5 domain 2-like"/>
    <property type="match status" value="1"/>
</dbReference>
<keyword evidence="6 13" id="KW-0808">Transferase</keyword>
<name>A0A1Q5PVX4_9ACTO</name>
<dbReference type="Pfam" id="PF08544">
    <property type="entry name" value="GHMP_kinases_C"/>
    <property type="match status" value="1"/>
</dbReference>
<sequence length="307" mass="31775">MSIVREQATVVVPATSANLGPGFDSLGLALGIYDEITARATTGATEVTIHGQGASRVATDERNLVVRALRVGLEAAGAPECGLELTCHNRIPHGRGLGSSAAAVVAGLMLARGLTTPPVTPSEFDPASRGVLNDELLLELATEFEGHPDNVAPALYGGATVAYVDGDGRGRAARVPLGRELPLTVLVPEVRLATKKARAALPASVPHGDAAFNVARACLLVLALAGGEVELLTATEDRLHQDSRRASMPGTVGAVDALRRRGLPAVVSGAGPSILVLAHLDAELRSELSRDWQVLTPSLDMSGARLR</sequence>
<dbReference type="InterPro" id="IPR020568">
    <property type="entry name" value="Ribosomal_Su5_D2-typ_SF"/>
</dbReference>
<evidence type="ECO:0000256" key="9">
    <source>
        <dbReference type="ARBA" id="ARBA00022777"/>
    </source>
</evidence>
<dbReference type="OrthoDB" id="9769912at2"/>
<dbReference type="HAMAP" id="MF_00384">
    <property type="entry name" value="Homoser_kinase"/>
    <property type="match status" value="1"/>
</dbReference>
<accession>A0A1Q5PVX4</accession>
<feature type="binding site" evidence="13">
    <location>
        <begin position="92"/>
        <end position="102"/>
    </location>
    <ligand>
        <name>ATP</name>
        <dbReference type="ChEBI" id="CHEBI:30616"/>
    </ligand>
</feature>
<feature type="domain" description="GHMP kinase N-terminal" evidence="14">
    <location>
        <begin position="63"/>
        <end position="158"/>
    </location>
</feature>
<protein>
    <recommendedName>
        <fullName evidence="4 13">Homoserine kinase</fullName>
        <shortName evidence="13">HK</shortName>
        <shortName evidence="13">HSK</shortName>
        <ecNumber evidence="3 13">2.7.1.39</ecNumber>
    </recommendedName>
</protein>
<evidence type="ECO:0000256" key="13">
    <source>
        <dbReference type="HAMAP-Rule" id="MF_00384"/>
    </source>
</evidence>
<evidence type="ECO:0000256" key="11">
    <source>
        <dbReference type="ARBA" id="ARBA00049375"/>
    </source>
</evidence>
<organism evidence="16 17">
    <name type="scientific">Buchananella hordeovulneris</name>
    <dbReference type="NCBI Taxonomy" id="52770"/>
    <lineage>
        <taxon>Bacteria</taxon>
        <taxon>Bacillati</taxon>
        <taxon>Actinomycetota</taxon>
        <taxon>Actinomycetes</taxon>
        <taxon>Actinomycetales</taxon>
        <taxon>Actinomycetaceae</taxon>
        <taxon>Buchananella</taxon>
    </lineage>
</organism>
<dbReference type="InterPro" id="IPR036554">
    <property type="entry name" value="GHMP_kinase_C_sf"/>
</dbReference>
<dbReference type="Pfam" id="PF00288">
    <property type="entry name" value="GHMP_kinases_N"/>
    <property type="match status" value="1"/>
</dbReference>
<dbReference type="PANTHER" id="PTHR20861">
    <property type="entry name" value="HOMOSERINE/4-DIPHOSPHOCYTIDYL-2-C-METHYL-D-ERYTHRITOL KINASE"/>
    <property type="match status" value="1"/>
</dbReference>
<dbReference type="InterPro" id="IPR014721">
    <property type="entry name" value="Ribsml_uS5_D2-typ_fold_subgr"/>
</dbReference>
<evidence type="ECO:0000256" key="4">
    <source>
        <dbReference type="ARBA" id="ARBA00017858"/>
    </source>
</evidence>
<dbReference type="RefSeq" id="WP_073824322.1">
    <property type="nucleotide sequence ID" value="NZ_MQVS01000005.1"/>
</dbReference>
<evidence type="ECO:0000259" key="15">
    <source>
        <dbReference type="Pfam" id="PF08544"/>
    </source>
</evidence>
<comment type="pathway">
    <text evidence="1 13">Amino-acid biosynthesis; L-threonine biosynthesis; L-threonine from L-aspartate: step 4/5.</text>
</comment>
<dbReference type="Gene3D" id="3.30.230.10">
    <property type="match status" value="1"/>
</dbReference>
<keyword evidence="5 13" id="KW-0028">Amino-acid biosynthesis</keyword>
<dbReference type="InterPro" id="IPR013750">
    <property type="entry name" value="GHMP_kinase_C_dom"/>
</dbReference>
<dbReference type="STRING" id="52770.BSZ40_06205"/>
<dbReference type="AlphaFoldDB" id="A0A1Q5PVX4"/>
<comment type="catalytic activity">
    <reaction evidence="11 13">
        <text>L-homoserine + ATP = O-phospho-L-homoserine + ADP + H(+)</text>
        <dbReference type="Rhea" id="RHEA:13985"/>
        <dbReference type="ChEBI" id="CHEBI:15378"/>
        <dbReference type="ChEBI" id="CHEBI:30616"/>
        <dbReference type="ChEBI" id="CHEBI:57476"/>
        <dbReference type="ChEBI" id="CHEBI:57590"/>
        <dbReference type="ChEBI" id="CHEBI:456216"/>
        <dbReference type="EC" id="2.7.1.39"/>
    </reaction>
</comment>
<dbReference type="PROSITE" id="PS00627">
    <property type="entry name" value="GHMP_KINASES_ATP"/>
    <property type="match status" value="1"/>
</dbReference>
<evidence type="ECO:0000256" key="2">
    <source>
        <dbReference type="ARBA" id="ARBA00007370"/>
    </source>
</evidence>
<evidence type="ECO:0000256" key="12">
    <source>
        <dbReference type="ARBA" id="ARBA00049954"/>
    </source>
</evidence>
<dbReference type="Proteomes" id="UP000185612">
    <property type="component" value="Unassembled WGS sequence"/>
</dbReference>
<dbReference type="SUPFAM" id="SSF55060">
    <property type="entry name" value="GHMP Kinase, C-terminal domain"/>
    <property type="match status" value="1"/>
</dbReference>
<dbReference type="EC" id="2.7.1.39" evidence="3 13"/>
<keyword evidence="10 13" id="KW-0067">ATP-binding</keyword>
<keyword evidence="8 13" id="KW-0547">Nucleotide-binding</keyword>
<dbReference type="UniPathway" id="UPA00050">
    <property type="reaction ID" value="UER00064"/>
</dbReference>
<proteinExistence type="inferred from homology"/>
<dbReference type="InterPro" id="IPR000870">
    <property type="entry name" value="Homoserine_kinase"/>
</dbReference>
<dbReference type="GO" id="GO:0009088">
    <property type="term" value="P:threonine biosynthetic process"/>
    <property type="evidence" value="ECO:0007669"/>
    <property type="project" value="UniProtKB-UniRule"/>
</dbReference>
<evidence type="ECO:0000259" key="14">
    <source>
        <dbReference type="Pfam" id="PF00288"/>
    </source>
</evidence>
<dbReference type="GO" id="GO:0004413">
    <property type="term" value="F:homoserine kinase activity"/>
    <property type="evidence" value="ECO:0007669"/>
    <property type="project" value="UniProtKB-UniRule"/>
</dbReference>
<keyword evidence="7 13" id="KW-0791">Threonine biosynthesis</keyword>
<evidence type="ECO:0000256" key="7">
    <source>
        <dbReference type="ARBA" id="ARBA00022697"/>
    </source>
</evidence>
<dbReference type="PRINTS" id="PR00958">
    <property type="entry name" value="HOMSERKINASE"/>
</dbReference>
<dbReference type="InterPro" id="IPR006203">
    <property type="entry name" value="GHMP_knse_ATP-bd_CS"/>
</dbReference>
<dbReference type="InterPro" id="IPR006204">
    <property type="entry name" value="GHMP_kinase_N_dom"/>
</dbReference>
<evidence type="ECO:0000256" key="8">
    <source>
        <dbReference type="ARBA" id="ARBA00022741"/>
    </source>
</evidence>
<dbReference type="GO" id="GO:0005524">
    <property type="term" value="F:ATP binding"/>
    <property type="evidence" value="ECO:0007669"/>
    <property type="project" value="UniProtKB-UniRule"/>
</dbReference>
<evidence type="ECO:0000313" key="16">
    <source>
        <dbReference type="EMBL" id="OKL51738.1"/>
    </source>
</evidence>
<dbReference type="EMBL" id="MQVS01000005">
    <property type="protein sequence ID" value="OKL51738.1"/>
    <property type="molecule type" value="Genomic_DNA"/>
</dbReference>
<comment type="subcellular location">
    <subcellularLocation>
        <location evidence="13">Cytoplasm</location>
    </subcellularLocation>
</comment>
<keyword evidence="13" id="KW-0963">Cytoplasm</keyword>
<reference evidence="17" key="1">
    <citation type="submission" date="2016-12" db="EMBL/GenBank/DDBJ databases">
        <authorList>
            <person name="Meng X."/>
        </authorList>
    </citation>
    <scope>NUCLEOTIDE SEQUENCE [LARGE SCALE GENOMIC DNA]</scope>
    <source>
        <strain evidence="17">DSM 20732</strain>
    </source>
</reference>
<dbReference type="FunCoup" id="A0A1Q5PVX4">
    <property type="interactions" value="212"/>
</dbReference>
<evidence type="ECO:0000256" key="3">
    <source>
        <dbReference type="ARBA" id="ARBA00012078"/>
    </source>
</evidence>
<comment type="function">
    <text evidence="12 13">Catalyzes the ATP-dependent phosphorylation of L-homoserine to L-homoserine phosphate.</text>
</comment>
<evidence type="ECO:0000256" key="10">
    <source>
        <dbReference type="ARBA" id="ARBA00022840"/>
    </source>
</evidence>
<gene>
    <name evidence="13" type="primary">thrB</name>
    <name evidence="16" type="ORF">BSZ40_06205</name>
</gene>
<evidence type="ECO:0000256" key="5">
    <source>
        <dbReference type="ARBA" id="ARBA00022605"/>
    </source>
</evidence>
<evidence type="ECO:0000256" key="6">
    <source>
        <dbReference type="ARBA" id="ARBA00022679"/>
    </source>
</evidence>
<feature type="domain" description="GHMP kinase C-terminal" evidence="15">
    <location>
        <begin position="237"/>
        <end position="282"/>
    </location>
</feature>
<dbReference type="GO" id="GO:0005737">
    <property type="term" value="C:cytoplasm"/>
    <property type="evidence" value="ECO:0007669"/>
    <property type="project" value="UniProtKB-SubCell"/>
</dbReference>
<dbReference type="PIRSF" id="PIRSF000676">
    <property type="entry name" value="Homoser_kin"/>
    <property type="match status" value="1"/>
</dbReference>
<dbReference type="PANTHER" id="PTHR20861:SF1">
    <property type="entry name" value="HOMOSERINE KINASE"/>
    <property type="match status" value="1"/>
</dbReference>
<evidence type="ECO:0000313" key="17">
    <source>
        <dbReference type="Proteomes" id="UP000185612"/>
    </source>
</evidence>
<dbReference type="NCBIfam" id="TIGR00191">
    <property type="entry name" value="thrB"/>
    <property type="match status" value="1"/>
</dbReference>
<evidence type="ECO:0000256" key="1">
    <source>
        <dbReference type="ARBA" id="ARBA00005015"/>
    </source>
</evidence>
<comment type="caution">
    <text evidence="16">The sequence shown here is derived from an EMBL/GenBank/DDBJ whole genome shotgun (WGS) entry which is preliminary data.</text>
</comment>
<keyword evidence="9 13" id="KW-0418">Kinase</keyword>
<comment type="similarity">
    <text evidence="2 13">Belongs to the GHMP kinase family. Homoserine kinase subfamily.</text>
</comment>
<dbReference type="Gene3D" id="3.30.70.890">
    <property type="entry name" value="GHMP kinase, C-terminal domain"/>
    <property type="match status" value="1"/>
</dbReference>
<dbReference type="InParanoid" id="A0A1Q5PVX4"/>